<dbReference type="GO" id="GO:0003676">
    <property type="term" value="F:nucleic acid binding"/>
    <property type="evidence" value="ECO:0007669"/>
    <property type="project" value="InterPro"/>
</dbReference>
<dbReference type="PANTHER" id="PTHR47723:SF24">
    <property type="entry name" value="RNASE H TYPE-1 DOMAIN-CONTAINING PROTEIN"/>
    <property type="match status" value="1"/>
</dbReference>
<dbReference type="Pfam" id="PF13456">
    <property type="entry name" value="RVT_3"/>
    <property type="match status" value="1"/>
</dbReference>
<dbReference type="SUPFAM" id="SSF53098">
    <property type="entry name" value="Ribonuclease H-like"/>
    <property type="match status" value="1"/>
</dbReference>
<name>A0A7J9IJ11_9ROSI</name>
<evidence type="ECO:0000259" key="1">
    <source>
        <dbReference type="Pfam" id="PF13456"/>
    </source>
</evidence>
<comment type="caution">
    <text evidence="2">The sequence shown here is derived from an EMBL/GenBank/DDBJ whole genome shotgun (WGS) entry which is preliminary data.</text>
</comment>
<accession>A0A7J9IJ11</accession>
<dbReference type="EMBL" id="JABFAE010000001">
    <property type="protein sequence ID" value="MBA0821594.1"/>
    <property type="molecule type" value="Genomic_DNA"/>
</dbReference>
<dbReference type="GO" id="GO:0004523">
    <property type="term" value="F:RNA-DNA hybrid ribonuclease activity"/>
    <property type="evidence" value="ECO:0007669"/>
    <property type="project" value="InterPro"/>
</dbReference>
<dbReference type="Proteomes" id="UP000593575">
    <property type="component" value="Unassembled WGS sequence"/>
</dbReference>
<proteinExistence type="predicted"/>
<dbReference type="InterPro" id="IPR012337">
    <property type="entry name" value="RNaseH-like_sf"/>
</dbReference>
<gene>
    <name evidence="2" type="ORF">Goarm_018440</name>
</gene>
<dbReference type="InterPro" id="IPR002156">
    <property type="entry name" value="RNaseH_domain"/>
</dbReference>
<evidence type="ECO:0000313" key="2">
    <source>
        <dbReference type="EMBL" id="MBA0821594.1"/>
    </source>
</evidence>
<evidence type="ECO:0000313" key="3">
    <source>
        <dbReference type="Proteomes" id="UP000593575"/>
    </source>
</evidence>
<protein>
    <recommendedName>
        <fullName evidence="1">RNase H type-1 domain-containing protein</fullName>
    </recommendedName>
</protein>
<organism evidence="2 3">
    <name type="scientific">Gossypium armourianum</name>
    <dbReference type="NCBI Taxonomy" id="34283"/>
    <lineage>
        <taxon>Eukaryota</taxon>
        <taxon>Viridiplantae</taxon>
        <taxon>Streptophyta</taxon>
        <taxon>Embryophyta</taxon>
        <taxon>Tracheophyta</taxon>
        <taxon>Spermatophyta</taxon>
        <taxon>Magnoliopsida</taxon>
        <taxon>eudicotyledons</taxon>
        <taxon>Gunneridae</taxon>
        <taxon>Pentapetalae</taxon>
        <taxon>rosids</taxon>
        <taxon>malvids</taxon>
        <taxon>Malvales</taxon>
        <taxon>Malvaceae</taxon>
        <taxon>Malvoideae</taxon>
        <taxon>Gossypium</taxon>
    </lineage>
</organism>
<dbReference type="PANTHER" id="PTHR47723">
    <property type="entry name" value="OS05G0353850 PROTEIN"/>
    <property type="match status" value="1"/>
</dbReference>
<sequence>MSNKNHCPRCGDVLEFGVEVECDNALLVESLLDGGSVNSKMAELLLIHGILNCEWNVRIRHVPRSQNAVVDHMARLAISGPPSLVVFEKPPTLVQGLLLADKRSFNSS</sequence>
<dbReference type="InterPro" id="IPR053151">
    <property type="entry name" value="RNase_H-like"/>
</dbReference>
<feature type="domain" description="RNase H type-1" evidence="1">
    <location>
        <begin position="18"/>
        <end position="76"/>
    </location>
</feature>
<reference evidence="2 3" key="1">
    <citation type="journal article" date="2019" name="Genome Biol. Evol.">
        <title>Insights into the evolution of the New World diploid cottons (Gossypium, subgenus Houzingenia) based on genome sequencing.</title>
        <authorList>
            <person name="Grover C.E."/>
            <person name="Arick M.A. 2nd"/>
            <person name="Thrash A."/>
            <person name="Conover J.L."/>
            <person name="Sanders W.S."/>
            <person name="Peterson D.G."/>
            <person name="Frelichowski J.E."/>
            <person name="Scheffler J.A."/>
            <person name="Scheffler B.E."/>
            <person name="Wendel J.F."/>
        </authorList>
    </citation>
    <scope>NUCLEOTIDE SEQUENCE [LARGE SCALE GENOMIC DNA]</scope>
    <source>
        <strain evidence="2">6</strain>
        <tissue evidence="2">Leaf</tissue>
    </source>
</reference>
<keyword evidence="3" id="KW-1185">Reference proteome</keyword>
<dbReference type="AlphaFoldDB" id="A0A7J9IJ11"/>